<feature type="compositionally biased region" description="Low complexity" evidence="1">
    <location>
        <begin position="148"/>
        <end position="160"/>
    </location>
</feature>
<name>A0ABN9Y0P8_9DINO</name>
<sequence length="275" mass="30452">ISFSIRALRSRQPLHGEKAGTGLIPLSSVGADDLHLRVEERDLAECWPSVMPSQYQQIKGERYERELLDIARQKARDGRGFLRELGQDVAERLWEAAMDGRGVTATERKTLEFIMEGGDGQFTVSAAGKAYLRRKLDQEPPVGGGGRPAAAERQPAAEPPGGRGMGSGGYYRRVQGMNYDRALLDSADRIVSRDGSITMREALQLWADAHDGRGVTDCERRTLEYIWAARGTQTRLLSSLCLSLSRAFFTMTQSEYYSPLSPVGVRKMFGLLSAH</sequence>
<organism evidence="2 3">
    <name type="scientific">Prorocentrum cordatum</name>
    <dbReference type="NCBI Taxonomy" id="2364126"/>
    <lineage>
        <taxon>Eukaryota</taxon>
        <taxon>Sar</taxon>
        <taxon>Alveolata</taxon>
        <taxon>Dinophyceae</taxon>
        <taxon>Prorocentrales</taxon>
        <taxon>Prorocentraceae</taxon>
        <taxon>Prorocentrum</taxon>
    </lineage>
</organism>
<protein>
    <submittedName>
        <fullName evidence="2">Uncharacterized protein</fullName>
    </submittedName>
</protein>
<dbReference type="EMBL" id="CAUYUJ010021633">
    <property type="protein sequence ID" value="CAK0906002.1"/>
    <property type="molecule type" value="Genomic_DNA"/>
</dbReference>
<evidence type="ECO:0000313" key="3">
    <source>
        <dbReference type="Proteomes" id="UP001189429"/>
    </source>
</evidence>
<evidence type="ECO:0000313" key="2">
    <source>
        <dbReference type="EMBL" id="CAK0906002.1"/>
    </source>
</evidence>
<accession>A0ABN9Y0P8</accession>
<reference evidence="2" key="1">
    <citation type="submission" date="2023-10" db="EMBL/GenBank/DDBJ databases">
        <authorList>
            <person name="Chen Y."/>
            <person name="Shah S."/>
            <person name="Dougan E. K."/>
            <person name="Thang M."/>
            <person name="Chan C."/>
        </authorList>
    </citation>
    <scope>NUCLEOTIDE SEQUENCE [LARGE SCALE GENOMIC DNA]</scope>
</reference>
<comment type="caution">
    <text evidence="2">The sequence shown here is derived from an EMBL/GenBank/DDBJ whole genome shotgun (WGS) entry which is preliminary data.</text>
</comment>
<feature type="region of interest" description="Disordered" evidence="1">
    <location>
        <begin position="137"/>
        <end position="169"/>
    </location>
</feature>
<feature type="non-terminal residue" evidence="2">
    <location>
        <position position="1"/>
    </location>
</feature>
<gene>
    <name evidence="2" type="ORF">PCOR1329_LOCUS81513</name>
</gene>
<feature type="non-terminal residue" evidence="2">
    <location>
        <position position="275"/>
    </location>
</feature>
<evidence type="ECO:0000256" key="1">
    <source>
        <dbReference type="SAM" id="MobiDB-lite"/>
    </source>
</evidence>
<dbReference type="Proteomes" id="UP001189429">
    <property type="component" value="Unassembled WGS sequence"/>
</dbReference>
<keyword evidence="3" id="KW-1185">Reference proteome</keyword>
<proteinExistence type="predicted"/>